<proteinExistence type="inferred from homology"/>
<keyword evidence="9 17" id="KW-0472">Membrane</keyword>
<dbReference type="PANTHER" id="PTHR22752:SF10">
    <property type="entry name" value="G-PROTEIN COUPLED RECEPTOR 161"/>
    <property type="match status" value="1"/>
</dbReference>
<feature type="transmembrane region" description="Helical" evidence="17">
    <location>
        <begin position="191"/>
        <end position="215"/>
    </location>
</feature>
<keyword evidence="12" id="KW-0325">Glycoprotein</keyword>
<evidence type="ECO:0000256" key="2">
    <source>
        <dbReference type="ARBA" id="ARBA00004651"/>
    </source>
</evidence>
<keyword evidence="3" id="KW-0217">Developmental protein</keyword>
<keyword evidence="14" id="KW-0966">Cell projection</keyword>
<evidence type="ECO:0000256" key="17">
    <source>
        <dbReference type="SAM" id="Phobius"/>
    </source>
</evidence>
<evidence type="ECO:0000256" key="4">
    <source>
        <dbReference type="ARBA" id="ARBA00022475"/>
    </source>
</evidence>
<keyword evidence="10" id="KW-1015">Disulfide bond</keyword>
<comment type="similarity">
    <text evidence="15">Belongs to the G-protein coupled receptor 1 family.</text>
</comment>
<dbReference type="Pfam" id="PF00001">
    <property type="entry name" value="7tm_1"/>
    <property type="match status" value="1"/>
</dbReference>
<dbReference type="PRINTS" id="PR00237">
    <property type="entry name" value="GPCRRHODOPSN"/>
</dbReference>
<evidence type="ECO:0000256" key="3">
    <source>
        <dbReference type="ARBA" id="ARBA00022473"/>
    </source>
</evidence>
<feature type="compositionally biased region" description="Acidic residues" evidence="16">
    <location>
        <begin position="460"/>
        <end position="472"/>
    </location>
</feature>
<keyword evidence="11 15" id="KW-0675">Receptor</keyword>
<evidence type="ECO:0000256" key="7">
    <source>
        <dbReference type="ARBA" id="ARBA00023040"/>
    </source>
</evidence>
<dbReference type="Proteomes" id="UP000694845">
    <property type="component" value="Unplaced"/>
</dbReference>
<evidence type="ECO:0000313" key="19">
    <source>
        <dbReference type="Proteomes" id="UP000694845"/>
    </source>
</evidence>
<evidence type="ECO:0000256" key="10">
    <source>
        <dbReference type="ARBA" id="ARBA00023157"/>
    </source>
</evidence>
<evidence type="ECO:0000256" key="14">
    <source>
        <dbReference type="ARBA" id="ARBA00023273"/>
    </source>
</evidence>
<evidence type="ECO:0000256" key="12">
    <source>
        <dbReference type="ARBA" id="ARBA00023180"/>
    </source>
</evidence>
<dbReference type="SUPFAM" id="SSF81321">
    <property type="entry name" value="Family A G protein-coupled receptor-like"/>
    <property type="match status" value="1"/>
</dbReference>
<evidence type="ECO:0000259" key="18">
    <source>
        <dbReference type="PROSITE" id="PS50262"/>
    </source>
</evidence>
<dbReference type="OMA" id="FAISQPM"/>
<keyword evidence="4" id="KW-1003">Cell membrane</keyword>
<evidence type="ECO:0000256" key="1">
    <source>
        <dbReference type="ARBA" id="ARBA00004309"/>
    </source>
</evidence>
<feature type="transmembrane region" description="Helical" evidence="17">
    <location>
        <begin position="148"/>
        <end position="171"/>
    </location>
</feature>
<dbReference type="OrthoDB" id="5844513at2759"/>
<dbReference type="InterPro" id="IPR000276">
    <property type="entry name" value="GPCR_Rhodpsn"/>
</dbReference>
<evidence type="ECO:0000256" key="6">
    <source>
        <dbReference type="ARBA" id="ARBA00022989"/>
    </source>
</evidence>
<keyword evidence="6 17" id="KW-1133">Transmembrane helix</keyword>
<dbReference type="Gene3D" id="1.20.1070.10">
    <property type="entry name" value="Rhodopsin 7-helix transmembrane proteins"/>
    <property type="match status" value="1"/>
</dbReference>
<dbReference type="AlphaFoldDB" id="A0A8B7Y746"/>
<dbReference type="PROSITE" id="PS00237">
    <property type="entry name" value="G_PROTEIN_RECEP_F1_1"/>
    <property type="match status" value="1"/>
</dbReference>
<keyword evidence="19" id="KW-1185">Reference proteome</keyword>
<feature type="transmembrane region" description="Helical" evidence="17">
    <location>
        <begin position="263"/>
        <end position="284"/>
    </location>
</feature>
<dbReference type="GO" id="GO:0004930">
    <property type="term" value="F:G protein-coupled receptor activity"/>
    <property type="evidence" value="ECO:0007669"/>
    <property type="project" value="UniProtKB-KW"/>
</dbReference>
<evidence type="ECO:0000256" key="5">
    <source>
        <dbReference type="ARBA" id="ARBA00022692"/>
    </source>
</evidence>
<evidence type="ECO:0000313" key="20">
    <source>
        <dbReference type="RefSeq" id="XP_022088165.1"/>
    </source>
</evidence>
<feature type="transmembrane region" description="Helical" evidence="17">
    <location>
        <begin position="68"/>
        <end position="91"/>
    </location>
</feature>
<feature type="transmembrane region" description="Helical" evidence="17">
    <location>
        <begin position="296"/>
        <end position="319"/>
    </location>
</feature>
<evidence type="ECO:0000256" key="13">
    <source>
        <dbReference type="ARBA" id="ARBA00023224"/>
    </source>
</evidence>
<dbReference type="PANTHER" id="PTHR22752">
    <property type="entry name" value="G PROTEIN-COUPLED RECEPTOR"/>
    <property type="match status" value="1"/>
</dbReference>
<dbReference type="PROSITE" id="PS50262">
    <property type="entry name" value="G_PROTEIN_RECEP_F1_2"/>
    <property type="match status" value="1"/>
</dbReference>
<keyword evidence="13 15" id="KW-0807">Transducer</keyword>
<evidence type="ECO:0000256" key="16">
    <source>
        <dbReference type="SAM" id="MobiDB-lite"/>
    </source>
</evidence>
<feature type="region of interest" description="Disordered" evidence="16">
    <location>
        <begin position="1"/>
        <end position="24"/>
    </location>
</feature>
<accession>A0A8B7Y746</accession>
<evidence type="ECO:0000256" key="8">
    <source>
        <dbReference type="ARBA" id="ARBA00023069"/>
    </source>
</evidence>
<dbReference type="RefSeq" id="XP_022088165.1">
    <property type="nucleotide sequence ID" value="XM_022232473.1"/>
</dbReference>
<organism evidence="19 20">
    <name type="scientific">Acanthaster planci</name>
    <name type="common">Crown-of-thorns starfish</name>
    <dbReference type="NCBI Taxonomy" id="133434"/>
    <lineage>
        <taxon>Eukaryota</taxon>
        <taxon>Metazoa</taxon>
        <taxon>Echinodermata</taxon>
        <taxon>Eleutherozoa</taxon>
        <taxon>Asterozoa</taxon>
        <taxon>Asteroidea</taxon>
        <taxon>Valvatacea</taxon>
        <taxon>Valvatida</taxon>
        <taxon>Acanthasteridae</taxon>
        <taxon>Acanthaster</taxon>
    </lineage>
</organism>
<evidence type="ECO:0000256" key="11">
    <source>
        <dbReference type="ARBA" id="ARBA00023170"/>
    </source>
</evidence>
<feature type="compositionally biased region" description="Polar residues" evidence="16">
    <location>
        <begin position="1"/>
        <end position="14"/>
    </location>
</feature>
<sequence>MVSSDTDSVNSSLVSPVPRPDGEGPDVATTVVQATFLGLILLAVCFLNFLVTFTIYKKASYLLTSSNRFILSLALSNFVAGAVVLPFNLISCVWRDWIFGVMWCNLTGFVTVSITTGSLFTVMIITIDRYFAISQPMMYPVKLTSTRTVELIILAWFLAVACSLPPVFGWSEYQYSVFRSSCLIDWSQHPSYAVFFTVACVLIPFLVILGCYLKILQVAHVTHRRVSNGNVVITGNLRNRRRSRRTSLLVNIRMSSPPKALRTIAITVGAFLVIWGPVTAELLFEAFHGLSAVPPWVLMSVTLLWYASFIMYPCVYAVWNRSIRGELLSWFCTRGRWLNDEQPLLFAPRKESRAVSISGSITDLSYTATLQSKAHMLGAASIATGTQNSSNDSGTVLTCIEETDDQEVDGGGELILRPRPKSLIHKKAIPRVNQLQTIVDVHTPMGYVGGSEDSLKSSDKEDDPDEGILEDA</sequence>
<keyword evidence="5 15" id="KW-0812">Transmembrane</keyword>
<name>A0A8B7Y746_ACAPL</name>
<feature type="region of interest" description="Disordered" evidence="16">
    <location>
        <begin position="447"/>
        <end position="472"/>
    </location>
</feature>
<feature type="transmembrane region" description="Helical" evidence="17">
    <location>
        <begin position="34"/>
        <end position="56"/>
    </location>
</feature>
<protein>
    <submittedName>
        <fullName evidence="20">G-protein coupled receptor 161-like isoform X2</fullName>
    </submittedName>
</protein>
<evidence type="ECO:0000256" key="9">
    <source>
        <dbReference type="ARBA" id="ARBA00023136"/>
    </source>
</evidence>
<keyword evidence="7 15" id="KW-0297">G-protein coupled receptor</keyword>
<gene>
    <name evidence="20" type="primary">LOC110977930</name>
</gene>
<feature type="domain" description="G-protein coupled receptors family 1 profile" evidence="18">
    <location>
        <begin position="47"/>
        <end position="316"/>
    </location>
</feature>
<comment type="subcellular location">
    <subcellularLocation>
        <location evidence="2">Cell membrane</location>
        <topology evidence="2">Multi-pass membrane protein</topology>
    </subcellularLocation>
    <subcellularLocation>
        <location evidence="1">Cell projection</location>
        <location evidence="1">Cilium membrane</location>
    </subcellularLocation>
</comment>
<evidence type="ECO:0000256" key="15">
    <source>
        <dbReference type="RuleBase" id="RU000688"/>
    </source>
</evidence>
<reference evidence="20" key="1">
    <citation type="submission" date="2025-08" db="UniProtKB">
        <authorList>
            <consortium name="RefSeq"/>
        </authorList>
    </citation>
    <scope>IDENTIFICATION</scope>
</reference>
<dbReference type="CTD" id="23432"/>
<dbReference type="InterPro" id="IPR017452">
    <property type="entry name" value="GPCR_Rhodpsn_7TM"/>
</dbReference>
<feature type="transmembrane region" description="Helical" evidence="17">
    <location>
        <begin position="97"/>
        <end position="127"/>
    </location>
</feature>
<dbReference type="GeneID" id="110977930"/>
<keyword evidence="8" id="KW-0969">Cilium</keyword>
<dbReference type="GO" id="GO:0060170">
    <property type="term" value="C:ciliary membrane"/>
    <property type="evidence" value="ECO:0007669"/>
    <property type="project" value="UniProtKB-SubCell"/>
</dbReference>